<dbReference type="InterPro" id="IPR000943">
    <property type="entry name" value="RNA_pol_sigma70"/>
</dbReference>
<evidence type="ECO:0000259" key="7">
    <source>
        <dbReference type="PROSITE" id="PS00716"/>
    </source>
</evidence>
<dbReference type="NCBIfam" id="TIGR02937">
    <property type="entry name" value="sigma70-ECF"/>
    <property type="match status" value="1"/>
</dbReference>
<dbReference type="InterPro" id="IPR014284">
    <property type="entry name" value="RNA_pol_sigma-70_dom"/>
</dbReference>
<dbReference type="STRING" id="54915.ADS79_14410"/>
<feature type="domain" description="RNA polymerase sigma-70" evidence="7">
    <location>
        <begin position="274"/>
        <end position="300"/>
    </location>
</feature>
<evidence type="ECO:0000313" key="8">
    <source>
        <dbReference type="EMBL" id="GED72943.1"/>
    </source>
</evidence>
<comment type="function">
    <text evidence="5">Sigma factors are initiation factors that promote the attachment of RNA polymerase to specific initiation sites and are then released.</text>
</comment>
<evidence type="ECO:0000256" key="4">
    <source>
        <dbReference type="ARBA" id="ARBA00023163"/>
    </source>
</evidence>
<evidence type="ECO:0000313" key="9">
    <source>
        <dbReference type="EMBL" id="KNB72151.1"/>
    </source>
</evidence>
<organism evidence="9 10">
    <name type="scientific">Brevibacillus reuszeri</name>
    <dbReference type="NCBI Taxonomy" id="54915"/>
    <lineage>
        <taxon>Bacteria</taxon>
        <taxon>Bacillati</taxon>
        <taxon>Bacillota</taxon>
        <taxon>Bacilli</taxon>
        <taxon>Bacillales</taxon>
        <taxon>Paenibacillaceae</taxon>
        <taxon>Brevibacillus</taxon>
    </lineage>
</organism>
<evidence type="ECO:0000256" key="5">
    <source>
        <dbReference type="RuleBase" id="RU362124"/>
    </source>
</evidence>
<dbReference type="CDD" id="cd06171">
    <property type="entry name" value="Sigma70_r4"/>
    <property type="match status" value="1"/>
</dbReference>
<dbReference type="PROSITE" id="PS00715">
    <property type="entry name" value="SIGMA70_1"/>
    <property type="match status" value="1"/>
</dbReference>
<evidence type="ECO:0000256" key="3">
    <source>
        <dbReference type="ARBA" id="ARBA00023125"/>
    </source>
</evidence>
<protein>
    <recommendedName>
        <fullName evidence="5">RNA polymerase sigma factor</fullName>
    </recommendedName>
</protein>
<evidence type="ECO:0000313" key="11">
    <source>
        <dbReference type="Proteomes" id="UP000319578"/>
    </source>
</evidence>
<accession>A0A0K9YTZ6</accession>
<dbReference type="RefSeq" id="WP_049739126.1">
    <property type="nucleotide sequence ID" value="NZ_BJON01000037.1"/>
</dbReference>
<dbReference type="InterPro" id="IPR036388">
    <property type="entry name" value="WH-like_DNA-bd_sf"/>
</dbReference>
<dbReference type="PATRIC" id="fig|54915.3.peg.252"/>
<dbReference type="GO" id="GO:0016987">
    <property type="term" value="F:sigma factor activity"/>
    <property type="evidence" value="ECO:0007669"/>
    <property type="project" value="UniProtKB-KW"/>
</dbReference>
<dbReference type="PANTHER" id="PTHR30603:SF47">
    <property type="entry name" value="RNA POLYMERASE SIGMA FACTOR SIGD, CHLOROPLASTIC"/>
    <property type="match status" value="1"/>
</dbReference>
<dbReference type="AlphaFoldDB" id="A0A0K9YTZ6"/>
<feature type="domain" description="RNA polymerase sigma-70" evidence="6">
    <location>
        <begin position="97"/>
        <end position="110"/>
    </location>
</feature>
<gene>
    <name evidence="8" type="primary">sigA_2</name>
    <name evidence="9" type="ORF">ADS79_14410</name>
    <name evidence="8" type="ORF">BRE01_66450</name>
</gene>
<sequence length="314" mass="36282">MTLSTSSFHSTPRRWREVEAQLGITVPRSLRSDTSALLFLESVAATPMLDKEEELACLVRYQQDGDLDARETLVRAYLRYVVSTALRHLKRGMPFLDLIQEGTIGLFTAIDKFDVGRGVRLYHYSHWWISQAITRAINDKGTLIRIPVHMHEQIRQYQKQVLHLVQALNRTPDRHEIAGLLDIPLEKVDAIELALMMKMESIDAEPDDDSWMAGHEDECLSYAEIMDDGLSSLDDWIEKVDLRSQMRAALERLSPRAQEIISMRYGLYDDQVYTLEEVGKMFGLTRERIRQIEATTIDRLRTQKASRVLKEYLT</sequence>
<evidence type="ECO:0000259" key="6">
    <source>
        <dbReference type="PROSITE" id="PS00715"/>
    </source>
</evidence>
<dbReference type="SUPFAM" id="SSF88659">
    <property type="entry name" value="Sigma3 and sigma4 domains of RNA polymerase sigma factors"/>
    <property type="match status" value="2"/>
</dbReference>
<dbReference type="Pfam" id="PF04545">
    <property type="entry name" value="Sigma70_r4"/>
    <property type="match status" value="1"/>
</dbReference>
<dbReference type="EMBL" id="LGIQ01000008">
    <property type="protein sequence ID" value="KNB72151.1"/>
    <property type="molecule type" value="Genomic_DNA"/>
</dbReference>
<reference evidence="8 11" key="3">
    <citation type="submission" date="2019-06" db="EMBL/GenBank/DDBJ databases">
        <title>Whole genome shotgun sequence of Brevibacillus reuszeri NBRC 15719.</title>
        <authorList>
            <person name="Hosoyama A."/>
            <person name="Uohara A."/>
            <person name="Ohji S."/>
            <person name="Ichikawa N."/>
        </authorList>
    </citation>
    <scope>NUCLEOTIDE SEQUENCE [LARGE SCALE GENOMIC DNA]</scope>
    <source>
        <strain evidence="8 11">NBRC 15719</strain>
    </source>
</reference>
<comment type="caution">
    <text evidence="9">The sequence shown here is derived from an EMBL/GenBank/DDBJ whole genome shotgun (WGS) entry which is preliminary data.</text>
</comment>
<keyword evidence="3 5" id="KW-0238">DNA-binding</keyword>
<dbReference type="InterPro" id="IPR007630">
    <property type="entry name" value="RNA_pol_sigma70_r4"/>
</dbReference>
<dbReference type="InterPro" id="IPR050239">
    <property type="entry name" value="Sigma-70_RNA_pol_init_factors"/>
</dbReference>
<keyword evidence="11" id="KW-1185">Reference proteome</keyword>
<evidence type="ECO:0000256" key="1">
    <source>
        <dbReference type="ARBA" id="ARBA00023015"/>
    </source>
</evidence>
<evidence type="ECO:0000256" key="2">
    <source>
        <dbReference type="ARBA" id="ARBA00023082"/>
    </source>
</evidence>
<dbReference type="PRINTS" id="PR00046">
    <property type="entry name" value="SIGMA70FCT"/>
</dbReference>
<comment type="similarity">
    <text evidence="5">Belongs to the sigma-70 factor family.</text>
</comment>
<dbReference type="Proteomes" id="UP000319578">
    <property type="component" value="Unassembled WGS sequence"/>
</dbReference>
<dbReference type="OrthoDB" id="9809557at2"/>
<dbReference type="GO" id="GO:0006352">
    <property type="term" value="P:DNA-templated transcription initiation"/>
    <property type="evidence" value="ECO:0007669"/>
    <property type="project" value="InterPro"/>
</dbReference>
<dbReference type="SUPFAM" id="SSF88946">
    <property type="entry name" value="Sigma2 domain of RNA polymerase sigma factors"/>
    <property type="match status" value="1"/>
</dbReference>
<keyword evidence="1 5" id="KW-0805">Transcription regulation</keyword>
<name>A0A0K9YTZ6_9BACL</name>
<dbReference type="EMBL" id="BJON01000037">
    <property type="protein sequence ID" value="GED72943.1"/>
    <property type="molecule type" value="Genomic_DNA"/>
</dbReference>
<reference evidence="9" key="2">
    <citation type="submission" date="2015-07" db="EMBL/GenBank/DDBJ databases">
        <title>MeaNS - Measles Nucleotide Surveillance Program.</title>
        <authorList>
            <person name="Tran T."/>
            <person name="Druce J."/>
        </authorList>
    </citation>
    <scope>NUCLEOTIDE SEQUENCE</scope>
    <source>
        <strain evidence="9">DSM 9887</strain>
    </source>
</reference>
<dbReference type="InterPro" id="IPR007627">
    <property type="entry name" value="RNA_pol_sigma70_r2"/>
</dbReference>
<dbReference type="Pfam" id="PF04542">
    <property type="entry name" value="Sigma70_r2"/>
    <property type="match status" value="1"/>
</dbReference>
<dbReference type="Proteomes" id="UP000036834">
    <property type="component" value="Unassembled WGS sequence"/>
</dbReference>
<reference evidence="10" key="1">
    <citation type="submission" date="2015-07" db="EMBL/GenBank/DDBJ databases">
        <title>Genome sequencing project for genomic taxonomy and phylogenomics of Bacillus-like bacteria.</title>
        <authorList>
            <person name="Liu B."/>
            <person name="Wang J."/>
            <person name="Zhu Y."/>
            <person name="Liu G."/>
            <person name="Chen Q."/>
            <person name="Chen Z."/>
            <person name="Lan J."/>
            <person name="Che J."/>
            <person name="Ge C."/>
            <person name="Shi H."/>
            <person name="Pan Z."/>
            <person name="Liu X."/>
        </authorList>
    </citation>
    <scope>NUCLEOTIDE SEQUENCE [LARGE SCALE GENOMIC DNA]</scope>
    <source>
        <strain evidence="10">DSM 9887</strain>
    </source>
</reference>
<dbReference type="Gene3D" id="1.10.601.10">
    <property type="entry name" value="RNA Polymerase Primary Sigma Factor"/>
    <property type="match status" value="1"/>
</dbReference>
<keyword evidence="2 5" id="KW-0731">Sigma factor</keyword>
<dbReference type="InterPro" id="IPR013324">
    <property type="entry name" value="RNA_pol_sigma_r3/r4-like"/>
</dbReference>
<dbReference type="Gene3D" id="1.10.10.10">
    <property type="entry name" value="Winged helix-like DNA-binding domain superfamily/Winged helix DNA-binding domain"/>
    <property type="match status" value="2"/>
</dbReference>
<dbReference type="GO" id="GO:0003677">
    <property type="term" value="F:DNA binding"/>
    <property type="evidence" value="ECO:0007669"/>
    <property type="project" value="UniProtKB-KW"/>
</dbReference>
<proteinExistence type="inferred from homology"/>
<dbReference type="InterPro" id="IPR013325">
    <property type="entry name" value="RNA_pol_sigma_r2"/>
</dbReference>
<dbReference type="PROSITE" id="PS00716">
    <property type="entry name" value="SIGMA70_2"/>
    <property type="match status" value="1"/>
</dbReference>
<evidence type="ECO:0000313" key="10">
    <source>
        <dbReference type="Proteomes" id="UP000036834"/>
    </source>
</evidence>
<dbReference type="PANTHER" id="PTHR30603">
    <property type="entry name" value="RNA POLYMERASE SIGMA FACTOR RPO"/>
    <property type="match status" value="1"/>
</dbReference>
<keyword evidence="4 5" id="KW-0804">Transcription</keyword>